<dbReference type="Proteomes" id="UP000249493">
    <property type="component" value="Unassembled WGS sequence"/>
</dbReference>
<proteinExistence type="predicted"/>
<evidence type="ECO:0000313" key="3">
    <source>
        <dbReference type="Proteomes" id="UP000249493"/>
    </source>
</evidence>
<name>A0A327MJ18_PSEFL</name>
<accession>A0A327MJ18</accession>
<feature type="signal peptide" evidence="1">
    <location>
        <begin position="1"/>
        <end position="24"/>
    </location>
</feature>
<dbReference type="EMBL" id="QLIN01000021">
    <property type="protein sequence ID" value="RAI62645.1"/>
    <property type="molecule type" value="Genomic_DNA"/>
</dbReference>
<comment type="caution">
    <text evidence="2">The sequence shown here is derived from an EMBL/GenBank/DDBJ whole genome shotgun (WGS) entry which is preliminary data.</text>
</comment>
<feature type="chain" id="PRO_5016457147" evidence="1">
    <location>
        <begin position="25"/>
        <end position="407"/>
    </location>
</feature>
<keyword evidence="1" id="KW-0732">Signal</keyword>
<evidence type="ECO:0000256" key="1">
    <source>
        <dbReference type="SAM" id="SignalP"/>
    </source>
</evidence>
<organism evidence="2 3">
    <name type="scientific">Pseudomonas fluorescens</name>
    <dbReference type="NCBI Taxonomy" id="294"/>
    <lineage>
        <taxon>Bacteria</taxon>
        <taxon>Pseudomonadati</taxon>
        <taxon>Pseudomonadota</taxon>
        <taxon>Gammaproteobacteria</taxon>
        <taxon>Pseudomonadales</taxon>
        <taxon>Pseudomonadaceae</taxon>
        <taxon>Pseudomonas</taxon>
    </lineage>
</organism>
<dbReference type="RefSeq" id="WP_111289081.1">
    <property type="nucleotide sequence ID" value="NZ_QLIN01000021.1"/>
</dbReference>
<protein>
    <submittedName>
        <fullName evidence="2">Uncharacterized protein</fullName>
    </submittedName>
</protein>
<dbReference type="AlphaFoldDB" id="A0A327MJ18"/>
<evidence type="ECO:0000313" key="2">
    <source>
        <dbReference type="EMBL" id="RAI62645.1"/>
    </source>
</evidence>
<reference evidence="2 3" key="1">
    <citation type="submission" date="2018-06" db="EMBL/GenBank/DDBJ databases">
        <authorList>
            <person name="Zhirakovskaya E."/>
        </authorList>
    </citation>
    <scope>NUCLEOTIDE SEQUENCE [LARGE SCALE GENOMIC DNA]</scope>
    <source>
        <strain evidence="2 3">LY3</strain>
    </source>
</reference>
<gene>
    <name evidence="2" type="ORF">DOZ80_29990</name>
</gene>
<sequence length="407" mass="44364">MNKLMSRVILAGMLCGFYAGSAHAAVLDVQAEIKPDPGNPASAVIINNTPVTGYCAEYPGQCSGPKIRSNSFAITFQSLSAIAPGHVLPWGIPATWRRFNVQHKYIPGVTAEIEIRIAGVGTRYRLSNTAQSIIGAPGGWPVFDYHATLWAPSWSEGIAPCQRVNATSQGADPNGTDFTTFWLTPENVTTCPRSPKYNIPGMTLQRLDLHYEFRAVHPEKLLSGEYEGVYTYSVGSDFNLGSLHASDSSITFNLNLAVKQDVKVEMSSDKVFLAPKGGWMDWITNGRKDEKLLGDLRFSMLSTVPFKMELTCERSIGDTCAISNGSHQVPIDMSVSLPTPWVDNIGQPITRRPLTVTGTGLQHLKLMGFPTGQPSLLHFEVQPGSVKDMQGDSSYRGTVYVTFDSAI</sequence>